<dbReference type="Pfam" id="PF13416">
    <property type="entry name" value="SBP_bac_8"/>
    <property type="match status" value="1"/>
</dbReference>
<dbReference type="Gene3D" id="3.40.190.10">
    <property type="entry name" value="Periplasmic binding protein-like II"/>
    <property type="match status" value="2"/>
</dbReference>
<feature type="region of interest" description="Disordered" evidence="2">
    <location>
        <begin position="23"/>
        <end position="51"/>
    </location>
</feature>
<proteinExistence type="predicted"/>
<protein>
    <submittedName>
        <fullName evidence="4">Extracellular solute-binding protein</fullName>
    </submittedName>
</protein>
<feature type="signal peptide" evidence="3">
    <location>
        <begin position="1"/>
        <end position="19"/>
    </location>
</feature>
<evidence type="ECO:0000256" key="3">
    <source>
        <dbReference type="SAM" id="SignalP"/>
    </source>
</evidence>
<gene>
    <name evidence="4" type="ORF">H8S11_12785</name>
</gene>
<feature type="chain" id="PRO_5039651166" evidence="3">
    <location>
        <begin position="20"/>
        <end position="370"/>
    </location>
</feature>
<evidence type="ECO:0000313" key="4">
    <source>
        <dbReference type="EMBL" id="MBC5723684.1"/>
    </source>
</evidence>
<dbReference type="PANTHER" id="PTHR30006">
    <property type="entry name" value="THIAMINE-BINDING PERIPLASMIC PROTEIN-RELATED"/>
    <property type="match status" value="1"/>
</dbReference>
<dbReference type="GO" id="GO:0030288">
    <property type="term" value="C:outer membrane-bounded periplasmic space"/>
    <property type="evidence" value="ECO:0007669"/>
    <property type="project" value="TreeGrafter"/>
</dbReference>
<evidence type="ECO:0000256" key="1">
    <source>
        <dbReference type="ARBA" id="ARBA00022729"/>
    </source>
</evidence>
<dbReference type="EMBL" id="JACOPO010000012">
    <property type="protein sequence ID" value="MBC5723684.1"/>
    <property type="molecule type" value="Genomic_DNA"/>
</dbReference>
<evidence type="ECO:0000256" key="2">
    <source>
        <dbReference type="SAM" id="MobiDB-lite"/>
    </source>
</evidence>
<dbReference type="RefSeq" id="WP_147573427.1">
    <property type="nucleotide sequence ID" value="NZ_JACOPO010000012.1"/>
</dbReference>
<evidence type="ECO:0000313" key="5">
    <source>
        <dbReference type="Proteomes" id="UP000628736"/>
    </source>
</evidence>
<dbReference type="AlphaFoldDB" id="A0A8J6M794"/>
<dbReference type="PROSITE" id="PS51257">
    <property type="entry name" value="PROKAR_LIPOPROTEIN"/>
    <property type="match status" value="1"/>
</dbReference>
<dbReference type="InterPro" id="IPR006059">
    <property type="entry name" value="SBP"/>
</dbReference>
<comment type="caution">
    <text evidence="4">The sequence shown here is derived from an EMBL/GenBank/DDBJ whole genome shotgun (WGS) entry which is preliminary data.</text>
</comment>
<keyword evidence="1 3" id="KW-0732">Signal</keyword>
<feature type="compositionally biased region" description="Low complexity" evidence="2">
    <location>
        <begin position="28"/>
        <end position="47"/>
    </location>
</feature>
<dbReference type="GO" id="GO:0030975">
    <property type="term" value="F:thiamine binding"/>
    <property type="evidence" value="ECO:0007669"/>
    <property type="project" value="TreeGrafter"/>
</dbReference>
<keyword evidence="5" id="KW-1185">Reference proteome</keyword>
<reference evidence="4" key="1">
    <citation type="submission" date="2020-08" db="EMBL/GenBank/DDBJ databases">
        <title>Genome public.</title>
        <authorList>
            <person name="Liu C."/>
            <person name="Sun Q."/>
        </authorList>
    </citation>
    <scope>NUCLEOTIDE SEQUENCE</scope>
    <source>
        <strain evidence="4">NSJ-23</strain>
    </source>
</reference>
<sequence>MKKLLALALASAMALSLVACGSSDDNKSGGTSTPSTGSSTSTGAGSSAEEPVELSGDLVLYSSMTDPDLDALITCFNEKYPDIEVEVVNGSAGELTTRLTGEASNPVGDLVWGGMADSDGDRYADIFESWVSVHDAENMPGYTSPNGLYSMDHLSTVVFCINKDLEAELGLEINSYEDLLDPKLKGQIVTADPNSSSSAWNNLSNIMAVYGMDSDEAWAYIEKLMPNLVIAGSSSAGFKSVQQGEYAVGLTYEDGAVTLIKDGADNIRLQYPEEGTSATAFGVALVKNGPNPENAKAMIDFICSAEGQTALAAYQEGTLRYTNANYEAPENAWLAPSSDIKWVDRDVSYLTENKDAILEHWNELWAEVMG</sequence>
<dbReference type="InterPro" id="IPR026045">
    <property type="entry name" value="Ferric-bd"/>
</dbReference>
<organism evidence="4 5">
    <name type="scientific">Flintibacter hominis</name>
    <dbReference type="NCBI Taxonomy" id="2763048"/>
    <lineage>
        <taxon>Bacteria</taxon>
        <taxon>Bacillati</taxon>
        <taxon>Bacillota</taxon>
        <taxon>Clostridia</taxon>
        <taxon>Eubacteriales</taxon>
        <taxon>Flintibacter</taxon>
    </lineage>
</organism>
<name>A0A8J6M794_9FIRM</name>
<dbReference type="PANTHER" id="PTHR30006:SF2">
    <property type="entry name" value="ABC TRANSPORTER SUBSTRATE-BINDING PROTEIN"/>
    <property type="match status" value="1"/>
</dbReference>
<accession>A0A8J6M794</accession>
<dbReference type="Proteomes" id="UP000628736">
    <property type="component" value="Unassembled WGS sequence"/>
</dbReference>
<dbReference type="GO" id="GO:0015888">
    <property type="term" value="P:thiamine transport"/>
    <property type="evidence" value="ECO:0007669"/>
    <property type="project" value="TreeGrafter"/>
</dbReference>
<dbReference type="PIRSF" id="PIRSF002825">
    <property type="entry name" value="CfbpA"/>
    <property type="match status" value="1"/>
</dbReference>
<dbReference type="GO" id="GO:0030976">
    <property type="term" value="F:thiamine pyrophosphate binding"/>
    <property type="evidence" value="ECO:0007669"/>
    <property type="project" value="TreeGrafter"/>
</dbReference>
<dbReference type="SUPFAM" id="SSF53850">
    <property type="entry name" value="Periplasmic binding protein-like II"/>
    <property type="match status" value="1"/>
</dbReference>